<dbReference type="EMBL" id="QHGZ01000183">
    <property type="protein sequence ID" value="RDY79931.1"/>
    <property type="molecule type" value="Genomic_DNA"/>
</dbReference>
<evidence type="ECO:0000313" key="1">
    <source>
        <dbReference type="EMBL" id="KLJ27693.1"/>
    </source>
</evidence>
<evidence type="ECO:0000313" key="8">
    <source>
        <dbReference type="Proteomes" id="UP000035346"/>
    </source>
</evidence>
<evidence type="ECO:0000313" key="7">
    <source>
        <dbReference type="Proteomes" id="UP000035174"/>
    </source>
</evidence>
<evidence type="ECO:0000313" key="3">
    <source>
        <dbReference type="EMBL" id="MDK6899405.1"/>
    </source>
</evidence>
<dbReference type="Proteomes" id="UP000268870">
    <property type="component" value="Chromosome"/>
</dbReference>
<accession>A0A0H1PFR6</accession>
<dbReference type="AlphaFoldDB" id="A0A0H1PFR6"/>
<reference evidence="4 10" key="2">
    <citation type="journal article" date="2018" name="Emerg. Microbes Infect.">
        <title>Phenotypic and molecular analysis of nontypeable Group B streptococci: identification of cps2a and hybrid cps2a/cps5 Group B streptococcal capsule gene clusters.</title>
        <authorList>
            <person name="Alhhazmi A."/>
            <person name="Tyrrell G.J."/>
        </authorList>
    </citation>
    <scope>NUCLEOTIDE SEQUENCE [LARGE SCALE GENOMIC DNA]</scope>
    <source>
        <strain evidence="4 10">PLGBS17</strain>
    </source>
</reference>
<evidence type="ECO:0000313" key="5">
    <source>
        <dbReference type="EMBL" id="SQA18218.1"/>
    </source>
</evidence>
<dbReference type="Proteomes" id="UP000035174">
    <property type="component" value="Unassembled WGS sequence"/>
</dbReference>
<reference evidence="3" key="5">
    <citation type="submission" date="2023-05" db="EMBL/GenBank/DDBJ databases">
        <title>Cataloging the Phylogenetic Diversity of Human Bladder Bacteria.</title>
        <authorList>
            <person name="Du J."/>
        </authorList>
    </citation>
    <scope>NUCLEOTIDE SEQUENCE</scope>
    <source>
        <strain evidence="3">UMB8703</strain>
    </source>
</reference>
<proteinExistence type="predicted"/>
<name>A0A0H1PFR6_STRAG</name>
<gene>
    <name evidence="4" type="ORF">C4618_08570</name>
    <name evidence="5" type="ORF">NCTC8181_01264</name>
    <name evidence="6" type="ORF">NCTC8184_00500</name>
    <name evidence="3" type="ORF">QP229_05285</name>
    <name evidence="2" type="ORF">WA04_05970</name>
    <name evidence="1" type="ORF">WA45_09925</name>
</gene>
<reference evidence="7 8" key="1">
    <citation type="journal article" date="2015" name="PLoS ONE">
        <title>Genomic analysis reveals the molecular basis for capsule loss in the group B streptococcus population.</title>
        <authorList>
            <consortium name="DEVANI Consortium"/>
            <person name="Rosini R."/>
            <person name="Campisi E."/>
            <person name="De Chiara M."/>
            <person name="Tettelin H."/>
            <person name="Rinaudo D."/>
            <person name="Toniolo C."/>
            <person name="Metruccio M."/>
            <person name="Guidotti S."/>
            <person name="Sorensen U.B."/>
            <person name="Kilian M."/>
            <person name="Ramirez M."/>
            <person name="Janulczyk R."/>
            <person name="Donati C."/>
            <person name="Grandi G."/>
            <person name="Margarit I."/>
        </authorList>
    </citation>
    <scope>NUCLEOTIDE SEQUENCE [LARGE SCALE GENOMIC DNA]</scope>
    <source>
        <strain evidence="2 8">DK-B-USS-215</strain>
        <strain evidence="1 7">ES-PW-063</strain>
    </source>
</reference>
<evidence type="ECO:0000313" key="11">
    <source>
        <dbReference type="Proteomes" id="UP000268870"/>
    </source>
</evidence>
<dbReference type="Proteomes" id="UP000256718">
    <property type="component" value="Unassembled WGS sequence"/>
</dbReference>
<dbReference type="EMBL" id="LR134265">
    <property type="protein sequence ID" value="VED64527.1"/>
    <property type="molecule type" value="Genomic_DNA"/>
</dbReference>
<dbReference type="EMBL" id="JASOIH010000003">
    <property type="protein sequence ID" value="MDK6899405.1"/>
    <property type="molecule type" value="Genomic_DNA"/>
</dbReference>
<dbReference type="EMBL" id="LBKL01000067">
    <property type="protein sequence ID" value="KLL38796.1"/>
    <property type="molecule type" value="Genomic_DNA"/>
</dbReference>
<sequence>MIAIIRTREKGRSQFLCELDIMQFTENQVRNRMIEKGIKDDAFFICGFSDWNVDRIMSLTEVYLLKRCIEGLYDGDDYIVQYLLKKGLSVHSIVTKYYIFLSNNENKVMKYILRKVEFDSLIDFWQRSVTWVNALNAYIEEGIVLNTSKGFYVLKTE</sequence>
<reference evidence="5 9" key="3">
    <citation type="submission" date="2018-06" db="EMBL/GenBank/DDBJ databases">
        <authorList>
            <consortium name="Pathogen Informatics"/>
            <person name="Doyle S."/>
        </authorList>
    </citation>
    <scope>NUCLEOTIDE SEQUENCE [LARGE SCALE GENOMIC DNA]</scope>
    <source>
        <strain evidence="5 9">NCTC8181</strain>
    </source>
</reference>
<reference evidence="6 11" key="4">
    <citation type="submission" date="2018-12" db="EMBL/GenBank/DDBJ databases">
        <authorList>
            <consortium name="Pathogen Informatics"/>
        </authorList>
    </citation>
    <scope>NUCLEOTIDE SEQUENCE [LARGE SCALE GENOMIC DNA]</scope>
    <source>
        <strain evidence="6 11">NCTC8184</strain>
    </source>
</reference>
<evidence type="ECO:0000313" key="6">
    <source>
        <dbReference type="EMBL" id="VED64527.1"/>
    </source>
</evidence>
<dbReference type="Proteomes" id="UP001230629">
    <property type="component" value="Unassembled WGS sequence"/>
</dbReference>
<protein>
    <submittedName>
        <fullName evidence="4">Uncharacterized protein</fullName>
    </submittedName>
</protein>
<evidence type="ECO:0000313" key="10">
    <source>
        <dbReference type="Proteomes" id="UP000256718"/>
    </source>
</evidence>
<dbReference type="RefSeq" id="WP_000560386.1">
    <property type="nucleotide sequence ID" value="NZ_AP018935.1"/>
</dbReference>
<dbReference type="Proteomes" id="UP000035346">
    <property type="component" value="Unassembled WGS sequence"/>
</dbReference>
<evidence type="ECO:0000313" key="9">
    <source>
        <dbReference type="Proteomes" id="UP000250200"/>
    </source>
</evidence>
<dbReference type="Proteomes" id="UP000250200">
    <property type="component" value="Unassembled WGS sequence"/>
</dbReference>
<dbReference type="EMBL" id="UAVB01000001">
    <property type="protein sequence ID" value="SQA18218.1"/>
    <property type="molecule type" value="Genomic_DNA"/>
</dbReference>
<evidence type="ECO:0000313" key="4">
    <source>
        <dbReference type="EMBL" id="RDY79931.1"/>
    </source>
</evidence>
<dbReference type="KEGG" id="sagg:EN73_09550"/>
<evidence type="ECO:0000313" key="2">
    <source>
        <dbReference type="EMBL" id="KLL38796.1"/>
    </source>
</evidence>
<organism evidence="4 10">
    <name type="scientific">Streptococcus agalactiae</name>
    <dbReference type="NCBI Taxonomy" id="1311"/>
    <lineage>
        <taxon>Bacteria</taxon>
        <taxon>Bacillati</taxon>
        <taxon>Bacillota</taxon>
        <taxon>Bacilli</taxon>
        <taxon>Lactobacillales</taxon>
        <taxon>Streptococcaceae</taxon>
        <taxon>Streptococcus</taxon>
    </lineage>
</organism>
<dbReference type="EMBL" id="LCVB01000035">
    <property type="protein sequence ID" value="KLJ27693.1"/>
    <property type="molecule type" value="Genomic_DNA"/>
</dbReference>